<evidence type="ECO:0000259" key="13">
    <source>
        <dbReference type="PROSITE" id="PS51387"/>
    </source>
</evidence>
<dbReference type="SUPFAM" id="SSF56176">
    <property type="entry name" value="FAD-binding/transporter-associated domain-like"/>
    <property type="match status" value="1"/>
</dbReference>
<dbReference type="InterPro" id="IPR036683">
    <property type="entry name" value="CO_DH_flav_C_dom_sf"/>
</dbReference>
<evidence type="ECO:0000313" key="15">
    <source>
        <dbReference type="Proteomes" id="UP000001593"/>
    </source>
</evidence>
<dbReference type="SUPFAM" id="SSF54292">
    <property type="entry name" value="2Fe-2S ferredoxin-like"/>
    <property type="match status" value="1"/>
</dbReference>
<dbReference type="InterPro" id="IPR016166">
    <property type="entry name" value="FAD-bd_PCMH"/>
</dbReference>
<feature type="binding site" evidence="12">
    <location>
        <position position="692"/>
    </location>
    <ligand>
        <name>Mo-molybdopterin</name>
        <dbReference type="ChEBI" id="CHEBI:71302"/>
    </ligand>
    <ligandPart>
        <name>Mo</name>
        <dbReference type="ChEBI" id="CHEBI:28685"/>
    </ligandPart>
</feature>
<feature type="binding site" evidence="12">
    <location>
        <position position="11"/>
    </location>
    <ligand>
        <name>[2Fe-2S] cluster</name>
        <dbReference type="ChEBI" id="CHEBI:190135"/>
        <label>1</label>
    </ligand>
</feature>
<evidence type="ECO:0000313" key="14">
    <source>
        <dbReference type="EMBL" id="EDO44966.1"/>
    </source>
</evidence>
<dbReference type="Gene3D" id="3.30.390.50">
    <property type="entry name" value="CO dehydrogenase flavoprotein, C-terminal domain"/>
    <property type="match status" value="1"/>
</dbReference>
<feature type="binding site" evidence="12">
    <location>
        <position position="115"/>
    </location>
    <ligand>
        <name>[2Fe-2S] cluster</name>
        <dbReference type="ChEBI" id="CHEBI:190135"/>
        <label>2</label>
    </ligand>
</feature>
<feature type="domain" description="FAD-binding PCMH-type" evidence="13">
    <location>
        <begin position="160"/>
        <end position="348"/>
    </location>
</feature>
<feature type="binding site" evidence="12">
    <location>
        <position position="6"/>
    </location>
    <ligand>
        <name>[2Fe-2S] cluster</name>
        <dbReference type="ChEBI" id="CHEBI:190135"/>
        <label>1</label>
    </ligand>
</feature>
<dbReference type="InterPro" id="IPR002346">
    <property type="entry name" value="Mopterin_DH_FAD-bd"/>
</dbReference>
<evidence type="ECO:0000256" key="3">
    <source>
        <dbReference type="ARBA" id="ARBA00022505"/>
    </source>
</evidence>
<dbReference type="InterPro" id="IPR005107">
    <property type="entry name" value="CO_DH_flav_C"/>
</dbReference>
<dbReference type="SMART" id="SM01008">
    <property type="entry name" value="Ald_Xan_dh_C"/>
    <property type="match status" value="1"/>
</dbReference>
<dbReference type="SMART" id="SM01092">
    <property type="entry name" value="CO_deh_flav_C"/>
    <property type="match status" value="1"/>
</dbReference>
<dbReference type="OMA" id="HWYWPKT"/>
<dbReference type="HOGENOM" id="CLU_001681_1_0_1"/>
<gene>
    <name evidence="14" type="ORF">NEMVEDRAFT_v1g50036</name>
</gene>
<dbReference type="InterPro" id="IPR016169">
    <property type="entry name" value="FAD-bd_PCMH_sub2"/>
</dbReference>
<dbReference type="GO" id="GO:0071949">
    <property type="term" value="F:FAD binding"/>
    <property type="evidence" value="ECO:0007669"/>
    <property type="project" value="InterPro"/>
</dbReference>
<evidence type="ECO:0000256" key="11">
    <source>
        <dbReference type="PIRSR" id="PIRSR000127-2"/>
    </source>
</evidence>
<feature type="binding site" evidence="12">
    <location>
        <position position="38"/>
    </location>
    <ligand>
        <name>[2Fe-2S] cluster</name>
        <dbReference type="ChEBI" id="CHEBI:190135"/>
        <label>1</label>
    </ligand>
</feature>
<evidence type="ECO:0000256" key="6">
    <source>
        <dbReference type="ARBA" id="ARBA00023002"/>
    </source>
</evidence>
<comment type="similarity">
    <text evidence="2">Belongs to the xanthine dehydrogenase family.</text>
</comment>
<dbReference type="PIRSF" id="PIRSF000127">
    <property type="entry name" value="Xanthine_DH"/>
    <property type="match status" value="1"/>
</dbReference>
<dbReference type="eggNOG" id="KOG0430">
    <property type="taxonomic scope" value="Eukaryota"/>
</dbReference>
<evidence type="ECO:0000256" key="4">
    <source>
        <dbReference type="ARBA" id="ARBA00022714"/>
    </source>
</evidence>
<dbReference type="InterPro" id="IPR000674">
    <property type="entry name" value="Ald_Oxase/Xan_DH_a/b"/>
</dbReference>
<protein>
    <recommendedName>
        <fullName evidence="13">FAD-binding PCMH-type domain-containing protein</fullName>
    </recommendedName>
</protein>
<dbReference type="InterPro" id="IPR037165">
    <property type="entry name" value="AldOxase/xan_DH_Mopterin-bd_sf"/>
</dbReference>
<dbReference type="FunFam" id="3.90.1170.50:FF:000003">
    <property type="entry name" value="Aldehyde oxidase"/>
    <property type="match status" value="1"/>
</dbReference>
<dbReference type="InterPro" id="IPR016167">
    <property type="entry name" value="FAD-bd_PCMH_sub1"/>
</dbReference>
<feature type="binding site" evidence="12">
    <location>
        <position position="113"/>
    </location>
    <ligand>
        <name>[2Fe-2S] cluster</name>
        <dbReference type="ChEBI" id="CHEBI:190135"/>
        <label>2</label>
    </ligand>
</feature>
<evidence type="ECO:0000256" key="5">
    <source>
        <dbReference type="ARBA" id="ARBA00022723"/>
    </source>
</evidence>
<comment type="cofactor">
    <cofactor evidence="1 11">
        <name>FAD</name>
        <dbReference type="ChEBI" id="CHEBI:57692"/>
    </cofactor>
</comment>
<accession>A7RU77</accession>
<organism evidence="14 15">
    <name type="scientific">Nematostella vectensis</name>
    <name type="common">Starlet sea anemone</name>
    <dbReference type="NCBI Taxonomy" id="45351"/>
    <lineage>
        <taxon>Eukaryota</taxon>
        <taxon>Metazoa</taxon>
        <taxon>Cnidaria</taxon>
        <taxon>Anthozoa</taxon>
        <taxon>Hexacorallia</taxon>
        <taxon>Actiniaria</taxon>
        <taxon>Edwardsiidae</taxon>
        <taxon>Nematostella</taxon>
    </lineage>
</organism>
<keyword evidence="15" id="KW-1185">Reference proteome</keyword>
<dbReference type="Pfam" id="PF00941">
    <property type="entry name" value="FAD_binding_5"/>
    <property type="match status" value="1"/>
</dbReference>
<evidence type="ECO:0000256" key="12">
    <source>
        <dbReference type="PIRSR" id="PIRSR000127-3"/>
    </source>
</evidence>
<dbReference type="Gene3D" id="3.10.20.30">
    <property type="match status" value="1"/>
</dbReference>
<dbReference type="Pfam" id="PF03450">
    <property type="entry name" value="CO_deh_flav_C"/>
    <property type="match status" value="1"/>
</dbReference>
<dbReference type="InParanoid" id="A7RU77"/>
<dbReference type="Gene3D" id="3.30.465.10">
    <property type="match status" value="1"/>
</dbReference>
<evidence type="ECO:0000256" key="10">
    <source>
        <dbReference type="PIRSR" id="PIRSR000127-1"/>
    </source>
</evidence>
<dbReference type="EMBL" id="DS469539">
    <property type="protein sequence ID" value="EDO44966.1"/>
    <property type="molecule type" value="Genomic_DNA"/>
</dbReference>
<dbReference type="GO" id="GO:0051537">
    <property type="term" value="F:2 iron, 2 sulfur cluster binding"/>
    <property type="evidence" value="ECO:0007669"/>
    <property type="project" value="UniProtKB-KW"/>
</dbReference>
<reference evidence="14 15" key="1">
    <citation type="journal article" date="2007" name="Science">
        <title>Sea anemone genome reveals ancestral eumetazoan gene repertoire and genomic organization.</title>
        <authorList>
            <person name="Putnam N.H."/>
            <person name="Srivastava M."/>
            <person name="Hellsten U."/>
            <person name="Dirks B."/>
            <person name="Chapman J."/>
            <person name="Salamov A."/>
            <person name="Terry A."/>
            <person name="Shapiro H."/>
            <person name="Lindquist E."/>
            <person name="Kapitonov V.V."/>
            <person name="Jurka J."/>
            <person name="Genikhovich G."/>
            <person name="Grigoriev I.V."/>
            <person name="Lucas S.M."/>
            <person name="Steele R.E."/>
            <person name="Finnerty J.R."/>
            <person name="Technau U."/>
            <person name="Martindale M.Q."/>
            <person name="Rokhsar D.S."/>
        </authorList>
    </citation>
    <scope>NUCLEOTIDE SEQUENCE [LARGE SCALE GENOMIC DNA]</scope>
    <source>
        <strain evidence="15">CH2 X CH6</strain>
    </source>
</reference>
<feature type="binding site" evidence="12">
    <location>
        <position position="78"/>
    </location>
    <ligand>
        <name>[2Fe-2S] cluster</name>
        <dbReference type="ChEBI" id="CHEBI:190135"/>
        <label>2</label>
    </ligand>
</feature>
<dbReference type="Gene3D" id="1.10.150.120">
    <property type="entry name" value="[2Fe-2S]-binding domain"/>
    <property type="match status" value="1"/>
</dbReference>
<evidence type="ECO:0000256" key="2">
    <source>
        <dbReference type="ARBA" id="ARBA00006849"/>
    </source>
</evidence>
<dbReference type="STRING" id="45351.A7RU77"/>
<name>A7RU77_NEMVE</name>
<dbReference type="AlphaFoldDB" id="A7RU77"/>
<keyword evidence="8 12" id="KW-0411">Iron-sulfur</keyword>
<dbReference type="SUPFAM" id="SSF55447">
    <property type="entry name" value="CO dehydrogenase flavoprotein C-terminal domain-like"/>
    <property type="match status" value="1"/>
</dbReference>
<dbReference type="InterPro" id="IPR016208">
    <property type="entry name" value="Ald_Oxase/xanthine_DH-like"/>
</dbReference>
<dbReference type="InterPro" id="IPR036856">
    <property type="entry name" value="Ald_Oxase/Xan_DH_a/b_sf"/>
</dbReference>
<keyword evidence="5 12" id="KW-0479">Metal-binding</keyword>
<feature type="binding site" evidence="11">
    <location>
        <position position="357"/>
    </location>
    <ligand>
        <name>FAD</name>
        <dbReference type="ChEBI" id="CHEBI:57692"/>
    </ligand>
</feature>
<keyword evidence="4 12" id="KW-0001">2Fe-2S</keyword>
<dbReference type="Gene3D" id="3.30.365.10">
    <property type="entry name" value="Aldehyde oxidase/xanthine dehydrogenase, molybdopterin binding domain"/>
    <property type="match status" value="4"/>
</dbReference>
<sequence>GTKVMCREGGCGCCTVVVTKADPVTNKPMTMPVNSVSCLWPLCNADGVSITTTEGIGNKDDGFHAIQERLADHNGSQCGYCSPGMVMNMYGLLKTNAFPSKQEIENHFDGNICRCTGYRPILDAMKTFAKDADPLDIEDVSRQCCISCPRKSGLNTVMAMDNEPTPWYSPTTLKDLYTLAAMNKDKRIRFVGGNTGLGIYKDDGPYDIYICIDQIPELKMCKVQASSDVYYLEYNVRFNKTNVAFVVENPSPRITLFFVFQQVANVPVRNVATVGGNLMLTHDHPYFLSDLMTIFETIGARVVIGKYRLRISPPHKKAIIIMPLDSSICPICFDLQILVGLMIPLPTPSTTFVRTYKVMPRAQNAHAYVNAGFATTLDKASLTGSSFRLVYGGVGPYAIHATKTETYLEGKPLTQLDTLKGALAILSSELSPDPSPASSSPAYRKSLGLSLFYKFYLAMLGDKASARLRSAAVPYTRAISSGTQNYDSHPELYPLTKPMTKLSAKLQASGEAQYTNDIPAQNGELYAAFVLASQGNCKIASIDATIAKALPGVVEFMSASSIPQQGVNNFMPTPNDPEEIFCSGEVLFAGQAIGLILADSQRHADKAAEAVKVVYKDIATPILSIKAAIAAKSFFPAIAPMTVGDAEGAIKAASHVISGEIAMDTQHHFHMETQVCRCVPEEDGITVHSATQWIDLLQSAVAQALGFSVNKVHVDVKRCGGAYGGKASRSLHPATAVALAAHVFKRPVRMMMNFNTNMKMVGKRTPYLVKYKVGTDDSGTLKGIDMTMYADYGCSVNDSDMGSTYNFCDNAYYCANWKINAIPCRTNTASNTWCRAPGSIQAVFIMESIMEHVAKSLGKTPEDVRQVNLYQKNQVLGSMPNGSKDILTNYSTRQANRWRKRGLSLVPLRWSAMWGNGRYGALVSVFNNDGTVQITHGGIEVGQGINTKVVQVAAHTLGIPVDYISIQATTSFTTPNSKSRTPDKVSTPATAIYAVLQCCEALNNRLTPIRQKYKPKNWQELISKSYSDGVDLSAKSMFFDPEMYPIQYSSYGATCTEAELDVLTGESQILRTDILYDCGQSMNPELDVGQVEGAFIMGLGLWLMEKVKYNPQTGQELTSSTWEYKPPSSKDIPIDLRVTLLKKATNPLGILGSKVVGEPPMCMAASCLFAVKHAIQSAREEIGKDSEYFPLG</sequence>
<feature type="binding site" evidence="11">
    <location>
        <position position="338"/>
    </location>
    <ligand>
        <name>FAD</name>
        <dbReference type="ChEBI" id="CHEBI:57692"/>
    </ligand>
</feature>
<feature type="binding site" evidence="12">
    <location>
        <position position="81"/>
    </location>
    <ligand>
        <name>[2Fe-2S] cluster</name>
        <dbReference type="ChEBI" id="CHEBI:190135"/>
        <label>2</label>
    </ligand>
</feature>
<feature type="non-terminal residue" evidence="14">
    <location>
        <position position="1"/>
    </location>
</feature>
<proteinExistence type="inferred from homology"/>
<dbReference type="PhylomeDB" id="A7RU77"/>
<dbReference type="Pfam" id="PF01315">
    <property type="entry name" value="Ald_Xan_dh_C"/>
    <property type="match status" value="1"/>
</dbReference>
<dbReference type="Gene3D" id="3.30.43.10">
    <property type="entry name" value="Uridine Diphospho-n-acetylenolpyruvylglucosamine Reductase, domain 2"/>
    <property type="match status" value="1"/>
</dbReference>
<keyword evidence="7 12" id="KW-0408">Iron</keyword>
<evidence type="ECO:0000256" key="9">
    <source>
        <dbReference type="ARBA" id="ARBA00034078"/>
    </source>
</evidence>
<comment type="cofactor">
    <cofactor evidence="12">
        <name>Mo-molybdopterin</name>
        <dbReference type="ChEBI" id="CHEBI:71302"/>
    </cofactor>
    <text evidence="12">Binds 1 Mo-molybdopterin (Mo-MPT) cofactor per subunit.</text>
</comment>
<evidence type="ECO:0000256" key="1">
    <source>
        <dbReference type="ARBA" id="ARBA00001974"/>
    </source>
</evidence>
<dbReference type="InterPro" id="IPR036318">
    <property type="entry name" value="FAD-bd_PCMH-like_sf"/>
</dbReference>
<dbReference type="InterPro" id="IPR008274">
    <property type="entry name" value="AldOxase/xan_DH_MoCoBD1"/>
</dbReference>
<comment type="cofactor">
    <cofactor evidence="9">
        <name>[2Fe-2S] cluster</name>
        <dbReference type="ChEBI" id="CHEBI:190135"/>
    </cofactor>
</comment>
<keyword evidence="6" id="KW-0560">Oxidoreductase</keyword>
<dbReference type="FunFam" id="3.30.365.10:FF:000001">
    <property type="entry name" value="Xanthine dehydrogenase oxidase"/>
    <property type="match status" value="1"/>
</dbReference>
<dbReference type="SUPFAM" id="SSF54665">
    <property type="entry name" value="CO dehydrogenase molybdoprotein N-domain-like"/>
    <property type="match status" value="1"/>
</dbReference>
<dbReference type="SUPFAM" id="SSF47741">
    <property type="entry name" value="CO dehydrogenase ISP C-domain like"/>
    <property type="match status" value="1"/>
</dbReference>
<dbReference type="FunFam" id="3.30.365.10:FF:000002">
    <property type="entry name" value="Xanthine dehydrogenase oxidase"/>
    <property type="match status" value="1"/>
</dbReference>
<evidence type="ECO:0000256" key="8">
    <source>
        <dbReference type="ARBA" id="ARBA00023014"/>
    </source>
</evidence>
<dbReference type="GO" id="GO:0016491">
    <property type="term" value="F:oxidoreductase activity"/>
    <property type="evidence" value="ECO:0000318"/>
    <property type="project" value="GO_Central"/>
</dbReference>
<dbReference type="PANTHER" id="PTHR11908:SF132">
    <property type="entry name" value="ALDEHYDE OXIDASE 1-RELATED"/>
    <property type="match status" value="1"/>
</dbReference>
<dbReference type="Gene3D" id="3.90.1170.50">
    <property type="entry name" value="Aldehyde oxidase/xanthine dehydrogenase, a/b hammerhead"/>
    <property type="match status" value="1"/>
</dbReference>
<dbReference type="InterPro" id="IPR046867">
    <property type="entry name" value="AldOxase/xan_DH_MoCoBD2"/>
</dbReference>
<evidence type="ECO:0000256" key="7">
    <source>
        <dbReference type="ARBA" id="ARBA00023004"/>
    </source>
</evidence>
<dbReference type="InterPro" id="IPR036884">
    <property type="entry name" value="2Fe-2S-bd_dom_sf"/>
</dbReference>
<dbReference type="Pfam" id="PF01799">
    <property type="entry name" value="Fer2_2"/>
    <property type="match status" value="1"/>
</dbReference>
<feature type="binding site" evidence="12">
    <location>
        <position position="835"/>
    </location>
    <ligand>
        <name>Mo-molybdopterin</name>
        <dbReference type="ChEBI" id="CHEBI:71302"/>
    </ligand>
    <ligandPart>
        <name>Mo</name>
        <dbReference type="ChEBI" id="CHEBI:28685"/>
    </ligandPart>
</feature>
<dbReference type="SUPFAM" id="SSF56003">
    <property type="entry name" value="Molybdenum cofactor-binding domain"/>
    <property type="match status" value="1"/>
</dbReference>
<dbReference type="InterPro" id="IPR036010">
    <property type="entry name" value="2Fe-2S_ferredoxin-like_sf"/>
</dbReference>
<dbReference type="InterPro" id="IPR012675">
    <property type="entry name" value="Beta-grasp_dom_sf"/>
</dbReference>
<dbReference type="Proteomes" id="UP000001593">
    <property type="component" value="Unassembled WGS sequence"/>
</dbReference>
<keyword evidence="11" id="KW-0285">Flavoprotein</keyword>
<dbReference type="PANTHER" id="PTHR11908">
    <property type="entry name" value="XANTHINE DEHYDROGENASE"/>
    <property type="match status" value="1"/>
</dbReference>
<comment type="cofactor">
    <cofactor evidence="12">
        <name>[2Fe-2S] cluster</name>
        <dbReference type="ChEBI" id="CHEBI:190135"/>
    </cofactor>
    <text evidence="12">Binds 2 [2Fe-2S] clusters.</text>
</comment>
<keyword evidence="3 12" id="KW-0500">Molybdenum</keyword>
<dbReference type="Pfam" id="PF02738">
    <property type="entry name" value="MoCoBD_1"/>
    <property type="match status" value="1"/>
</dbReference>
<dbReference type="InterPro" id="IPR002888">
    <property type="entry name" value="2Fe-2S-bd"/>
</dbReference>
<feature type="active site" description="Proton acceptor" evidence="10">
    <location>
        <position position="1158"/>
    </location>
</feature>
<keyword evidence="11" id="KW-0274">FAD</keyword>
<dbReference type="Pfam" id="PF20256">
    <property type="entry name" value="MoCoBD_2"/>
    <property type="match status" value="1"/>
</dbReference>
<dbReference type="GO" id="GO:0005506">
    <property type="term" value="F:iron ion binding"/>
    <property type="evidence" value="ECO:0007669"/>
    <property type="project" value="InterPro"/>
</dbReference>
<feature type="non-terminal residue" evidence="14">
    <location>
        <position position="1192"/>
    </location>
</feature>
<dbReference type="FunFam" id="3.30.390.50:FF:000003">
    <property type="entry name" value="Aldehyde oxidase1"/>
    <property type="match status" value="1"/>
</dbReference>
<feature type="binding site" evidence="12">
    <location>
        <position position="14"/>
    </location>
    <ligand>
        <name>[2Fe-2S] cluster</name>
        <dbReference type="ChEBI" id="CHEBI:190135"/>
        <label>1</label>
    </ligand>
</feature>
<dbReference type="PROSITE" id="PS51387">
    <property type="entry name" value="FAD_PCMH"/>
    <property type="match status" value="1"/>
</dbReference>